<comment type="caution">
    <text evidence="1">The sequence shown here is derived from an EMBL/GenBank/DDBJ whole genome shotgun (WGS) entry which is preliminary data.</text>
</comment>
<dbReference type="Proteomes" id="UP000724584">
    <property type="component" value="Unassembled WGS sequence"/>
</dbReference>
<accession>A0ACB7PSC0</accession>
<evidence type="ECO:0000313" key="1">
    <source>
        <dbReference type="EMBL" id="KAH6651073.1"/>
    </source>
</evidence>
<sequence>MSGRRFVGLSDKQPVPRLLTVIGKKPTAKVMKDTDVDAPPLSSSDLSDNGGLSTRGNIPSSHFASSGRIKKSPPRRDTKNARPNKRTVAPENRFARTRASAWPAARGEGNASLKGANDRETIDDSDNTITGSPPSKKPKRTSPRDGERGSQFEPDMFTKKSIATRRYGGRPKGLTAKPRPKASPARTFKRPPKEPTSEPEDTDRYKLRLPPSPSESRDESLSPTRKFKAVPDLGSPAKSSPVRKKRLRMPKDDSLLFSRELEDNEESQRPVFTIPDELPESFVGGDNDEFDVSLSQTTGDALKEPNLVWDSSSPLTDLEAANPTPLCPLCNKPVDQAQLDEFKASQPRMTVAGMRRFCEQHRRRTARETWVQKGYPDIEWPGLDGRIARHYGFLRRILEGGEPCHHGDLFRDAVLAGRHRTLLQSDANLTPGYYGIRGLRAMTENLISEFAALLRRRSVEDRLIAARGHTMYLQAVLVPELAVRLIMEDMGVGVEEARTILTESSDIGELLNDEIPDVILDDDDDDDESDEAGLS</sequence>
<proteinExistence type="predicted"/>
<dbReference type="EMBL" id="JAGIZQ010000001">
    <property type="protein sequence ID" value="KAH6651073.1"/>
    <property type="molecule type" value="Genomic_DNA"/>
</dbReference>
<name>A0ACB7PSC0_9PEZI</name>
<evidence type="ECO:0000313" key="2">
    <source>
        <dbReference type="Proteomes" id="UP000724584"/>
    </source>
</evidence>
<gene>
    <name evidence="1" type="ORF">F5144DRAFT_73025</name>
</gene>
<organism evidence="1 2">
    <name type="scientific">Chaetomium tenue</name>
    <dbReference type="NCBI Taxonomy" id="1854479"/>
    <lineage>
        <taxon>Eukaryota</taxon>
        <taxon>Fungi</taxon>
        <taxon>Dikarya</taxon>
        <taxon>Ascomycota</taxon>
        <taxon>Pezizomycotina</taxon>
        <taxon>Sordariomycetes</taxon>
        <taxon>Sordariomycetidae</taxon>
        <taxon>Sordariales</taxon>
        <taxon>Chaetomiaceae</taxon>
        <taxon>Chaetomium</taxon>
    </lineage>
</organism>
<keyword evidence="2" id="KW-1185">Reference proteome</keyword>
<reference evidence="1 2" key="1">
    <citation type="journal article" date="2021" name="Nat. Commun.">
        <title>Genetic determinants of endophytism in the Arabidopsis root mycobiome.</title>
        <authorList>
            <person name="Mesny F."/>
            <person name="Miyauchi S."/>
            <person name="Thiergart T."/>
            <person name="Pickel B."/>
            <person name="Atanasova L."/>
            <person name="Karlsson M."/>
            <person name="Huettel B."/>
            <person name="Barry K.W."/>
            <person name="Haridas S."/>
            <person name="Chen C."/>
            <person name="Bauer D."/>
            <person name="Andreopoulos W."/>
            <person name="Pangilinan J."/>
            <person name="LaButti K."/>
            <person name="Riley R."/>
            <person name="Lipzen A."/>
            <person name="Clum A."/>
            <person name="Drula E."/>
            <person name="Henrissat B."/>
            <person name="Kohler A."/>
            <person name="Grigoriev I.V."/>
            <person name="Martin F.M."/>
            <person name="Hacquard S."/>
        </authorList>
    </citation>
    <scope>NUCLEOTIDE SEQUENCE [LARGE SCALE GENOMIC DNA]</scope>
    <source>
        <strain evidence="1 2">MPI-SDFR-AT-0079</strain>
    </source>
</reference>
<protein>
    <submittedName>
        <fullName evidence="1">RTC4-like domain-containing protein</fullName>
    </submittedName>
</protein>